<sequence>MNDAKLLEEPVKELLSFHKLVIKTIWEIINPEPEKSKQIIRKSFCCEFFLFALCLEFLQKCKISVEEIPEIIKELQKIRERIPHLRNANLLSEEDEKKLSDRLFQLLEDYGISMLRDTAEILKKSL</sequence>
<evidence type="ECO:0000313" key="1">
    <source>
        <dbReference type="EMBL" id="OGZ03864.1"/>
    </source>
</evidence>
<accession>A0A1G2CR54</accession>
<dbReference type="Proteomes" id="UP000177246">
    <property type="component" value="Unassembled WGS sequence"/>
</dbReference>
<comment type="caution">
    <text evidence="1">The sequence shown here is derived from an EMBL/GenBank/DDBJ whole genome shotgun (WGS) entry which is preliminary data.</text>
</comment>
<protein>
    <submittedName>
        <fullName evidence="1">Uncharacterized protein</fullName>
    </submittedName>
</protein>
<dbReference type="EMBL" id="MHLF01000010">
    <property type="protein sequence ID" value="OGZ03864.1"/>
    <property type="molecule type" value="Genomic_DNA"/>
</dbReference>
<reference evidence="1 2" key="1">
    <citation type="journal article" date="2016" name="Nat. Commun.">
        <title>Thousands of microbial genomes shed light on interconnected biogeochemical processes in an aquifer system.</title>
        <authorList>
            <person name="Anantharaman K."/>
            <person name="Brown C.T."/>
            <person name="Hug L.A."/>
            <person name="Sharon I."/>
            <person name="Castelle C.J."/>
            <person name="Probst A.J."/>
            <person name="Thomas B.C."/>
            <person name="Singh A."/>
            <person name="Wilkins M.J."/>
            <person name="Karaoz U."/>
            <person name="Brodie E.L."/>
            <person name="Williams K.H."/>
            <person name="Hubbard S.S."/>
            <person name="Banfield J.F."/>
        </authorList>
    </citation>
    <scope>NUCLEOTIDE SEQUENCE [LARGE SCALE GENOMIC DNA]</scope>
</reference>
<organism evidence="1 2">
    <name type="scientific">Candidatus Liptonbacteria bacterium RIFOXYC1_FULL_36_8</name>
    <dbReference type="NCBI Taxonomy" id="1798655"/>
    <lineage>
        <taxon>Bacteria</taxon>
        <taxon>Candidatus Liptoniibacteriota</taxon>
    </lineage>
</organism>
<dbReference type="AlphaFoldDB" id="A0A1G2CR54"/>
<name>A0A1G2CR54_9BACT</name>
<proteinExistence type="predicted"/>
<gene>
    <name evidence="1" type="ORF">A2430_00925</name>
</gene>
<evidence type="ECO:0000313" key="2">
    <source>
        <dbReference type="Proteomes" id="UP000177246"/>
    </source>
</evidence>